<reference evidence="2 3" key="1">
    <citation type="submission" date="2020-08" db="EMBL/GenBank/DDBJ databases">
        <title>Genome sequencing of Purple Non-Sulfur Bacteria from various extreme environments.</title>
        <authorList>
            <person name="Mayer M."/>
        </authorList>
    </citation>
    <scope>NUCLEOTIDE SEQUENCE [LARGE SCALE GENOMIC DNA]</scope>
    <source>
        <strain evidence="2 3">JA135</strain>
    </source>
</reference>
<proteinExistence type="predicted"/>
<evidence type="ECO:0000313" key="3">
    <source>
        <dbReference type="Proteomes" id="UP000555728"/>
    </source>
</evidence>
<organism evidence="2 3">
    <name type="scientific">Roseospira goensis</name>
    <dbReference type="NCBI Taxonomy" id="391922"/>
    <lineage>
        <taxon>Bacteria</taxon>
        <taxon>Pseudomonadati</taxon>
        <taxon>Pseudomonadota</taxon>
        <taxon>Alphaproteobacteria</taxon>
        <taxon>Rhodospirillales</taxon>
        <taxon>Rhodospirillaceae</taxon>
        <taxon>Roseospira</taxon>
    </lineage>
</organism>
<name>A0A7W6RZ02_9PROT</name>
<protein>
    <recommendedName>
        <fullName evidence="4">VWA domain-containing protein</fullName>
    </recommendedName>
</protein>
<comment type="caution">
    <text evidence="2">The sequence shown here is derived from an EMBL/GenBank/DDBJ whole genome shotgun (WGS) entry which is preliminary data.</text>
</comment>
<dbReference type="SUPFAM" id="SSF53300">
    <property type="entry name" value="vWA-like"/>
    <property type="match status" value="1"/>
</dbReference>
<evidence type="ECO:0000256" key="1">
    <source>
        <dbReference type="SAM" id="MobiDB-lite"/>
    </source>
</evidence>
<dbReference type="AlphaFoldDB" id="A0A7W6RZ02"/>
<evidence type="ECO:0000313" key="2">
    <source>
        <dbReference type="EMBL" id="MBB4285742.1"/>
    </source>
</evidence>
<feature type="region of interest" description="Disordered" evidence="1">
    <location>
        <begin position="1"/>
        <end position="24"/>
    </location>
</feature>
<sequence length="276" mass="29261">MTSQRRQRNKSTAPTPTEASGHGETTDVDAFLARARTAPAAAEAPEAAVDAFLERVRSTPRSGRGRLIFAMDATASRQPTWDLAMETQAAMFATATGIGDLAVQLVFYRGIGECKAGPFVTRPDDMIRRMTSVGCRAGRTQIARVLRHALSVHETAPVSALVFIGDCVEEEPDGLYGLAGEMGLRKLPAFIFHEGHEPQAERVLTHVARLSGGACCKFDARGPDELRRLLGAVAVYAAGGRVALEDHARKAGGAVLRLTHQMGGDPGTGAGGDGDR</sequence>
<evidence type="ECO:0008006" key="4">
    <source>
        <dbReference type="Google" id="ProtNLM"/>
    </source>
</evidence>
<dbReference type="Proteomes" id="UP000555728">
    <property type="component" value="Unassembled WGS sequence"/>
</dbReference>
<dbReference type="InterPro" id="IPR036465">
    <property type="entry name" value="vWFA_dom_sf"/>
</dbReference>
<dbReference type="EMBL" id="JACIGI010000009">
    <property type="protein sequence ID" value="MBB4285742.1"/>
    <property type="molecule type" value="Genomic_DNA"/>
</dbReference>
<dbReference type="RefSeq" id="WP_343056303.1">
    <property type="nucleotide sequence ID" value="NZ_JACIGI010000009.1"/>
</dbReference>
<keyword evidence="3" id="KW-1185">Reference proteome</keyword>
<gene>
    <name evidence="2" type="ORF">GGD88_001462</name>
</gene>
<accession>A0A7W6RZ02</accession>